<evidence type="ECO:0000313" key="1">
    <source>
        <dbReference type="Ensembl" id="ENSPPYP00000039438.1"/>
    </source>
</evidence>
<name>A0A8I5TN33_PONAB</name>
<dbReference type="AlphaFoldDB" id="A0A8I5TN33"/>
<dbReference type="OMA" id="FCPPYPV"/>
<organism evidence="1 2">
    <name type="scientific">Pongo abelii</name>
    <name type="common">Sumatran orangutan</name>
    <name type="synonym">Pongo pygmaeus abelii</name>
    <dbReference type="NCBI Taxonomy" id="9601"/>
    <lineage>
        <taxon>Eukaryota</taxon>
        <taxon>Metazoa</taxon>
        <taxon>Chordata</taxon>
        <taxon>Craniata</taxon>
        <taxon>Vertebrata</taxon>
        <taxon>Euteleostomi</taxon>
        <taxon>Mammalia</taxon>
        <taxon>Eutheria</taxon>
        <taxon>Euarchontoglires</taxon>
        <taxon>Primates</taxon>
        <taxon>Haplorrhini</taxon>
        <taxon>Catarrhini</taxon>
        <taxon>Hominidae</taxon>
        <taxon>Pongo</taxon>
    </lineage>
</organism>
<reference evidence="1" key="2">
    <citation type="submission" date="2025-09" db="UniProtKB">
        <authorList>
            <consortium name="Ensembl"/>
        </authorList>
    </citation>
    <scope>IDENTIFICATION</scope>
</reference>
<sequence length="410" mass="44522">TKLGRDSKAALASFAPRRRRLNVSITIVSFSLNSSPTLPSPPPPSPNVFPRFPSPSLRSPFFSQHSSQPVFLPFSSPPCLILFSPTNLFLLSIYFPKVVFAAFPSLLLPPNPSSSLLPPHPFLPFTAFPVFFPPSALSLPSPSRPFSFPTPLLSQRLPTFSPLSLFSPPSSPLRSSRILFCSLPTVFFPHLLLPAVFSLPHRFPHLLPAVFSLPHRFLPLSLSHSSQHGFLWRQLFLPSSSIHPLASSLHLPAYSPSSGFPPLPLLPSPSSPSSPGLLPPTVFFPSHRFLPMSSHRLAGASVSRNLLPTFFSPSPHRLFSQPLISAIFFPSPTILFPFPSPHLLAAATSCRAFLSPSPFSPLPLPTVFAPDRLLAHPLLALSHCLSPRSSPRVRAPVSLPPVCLCAQAAP</sequence>
<evidence type="ECO:0000313" key="2">
    <source>
        <dbReference type="Proteomes" id="UP000001595"/>
    </source>
</evidence>
<proteinExistence type="predicted"/>
<keyword evidence="2" id="KW-1185">Reference proteome</keyword>
<dbReference type="Ensembl" id="ENSPPYT00000042425.1">
    <property type="protein sequence ID" value="ENSPPYP00000039438.1"/>
    <property type="gene ID" value="ENSPPYG00000039558.1"/>
</dbReference>
<protein>
    <submittedName>
        <fullName evidence="1">Uncharacterized protein</fullName>
    </submittedName>
</protein>
<dbReference type="GeneTree" id="ENSGT01050000248426"/>
<reference evidence="1" key="1">
    <citation type="submission" date="2025-08" db="UniProtKB">
        <authorList>
            <consortium name="Ensembl"/>
        </authorList>
    </citation>
    <scope>IDENTIFICATION</scope>
</reference>
<accession>A0A8I5TN33</accession>
<dbReference type="Proteomes" id="UP000001595">
    <property type="component" value="Unplaced"/>
</dbReference>